<dbReference type="EMBL" id="QVIG01000001">
    <property type="protein sequence ID" value="RGD60414.1"/>
    <property type="molecule type" value="Genomic_DNA"/>
</dbReference>
<dbReference type="InterPro" id="IPR039422">
    <property type="entry name" value="MarR/SlyA-like"/>
</dbReference>
<evidence type="ECO:0000256" key="1">
    <source>
        <dbReference type="ARBA" id="ARBA00023015"/>
    </source>
</evidence>
<evidence type="ECO:0000256" key="3">
    <source>
        <dbReference type="ARBA" id="ARBA00023163"/>
    </source>
</evidence>
<sequence length="166" mass="18079">MEDVVAGVLRQWERAYPGLDTGPIAVLGRINRCAALLQQTPDPLTRAGLTRAEFDILGALLRLDRELTPTQLARESFASGAAVTKRLRLLEERGLVSRRTDDRDRRVAHLALTEQGRTLVDGLIQELVAHDRALLAGLTPAEQDRLAEALSGLLNSLEGTIGRTPG</sequence>
<feature type="domain" description="HTH marR-type" evidence="4">
    <location>
        <begin position="2"/>
        <end position="155"/>
    </location>
</feature>
<keyword evidence="6" id="KW-1185">Reference proteome</keyword>
<dbReference type="InterPro" id="IPR036388">
    <property type="entry name" value="WH-like_DNA-bd_sf"/>
</dbReference>
<dbReference type="GO" id="GO:0003677">
    <property type="term" value="F:DNA binding"/>
    <property type="evidence" value="ECO:0007669"/>
    <property type="project" value="UniProtKB-KW"/>
</dbReference>
<evidence type="ECO:0000313" key="6">
    <source>
        <dbReference type="Proteomes" id="UP000263377"/>
    </source>
</evidence>
<dbReference type="GO" id="GO:0003700">
    <property type="term" value="F:DNA-binding transcription factor activity"/>
    <property type="evidence" value="ECO:0007669"/>
    <property type="project" value="InterPro"/>
</dbReference>
<reference evidence="5 6" key="1">
    <citation type="submission" date="2018-08" db="EMBL/GenBank/DDBJ databases">
        <title>Diversity &amp; Physiological Properties of Lignin-Decomposing Actinobacteria from Soil.</title>
        <authorList>
            <person name="Roh S.G."/>
            <person name="Kim S.B."/>
        </authorList>
    </citation>
    <scope>NUCLEOTIDE SEQUENCE [LARGE SCALE GENOMIC DNA]</scope>
    <source>
        <strain evidence="5 6">MMS17-GH009</strain>
    </source>
</reference>
<dbReference type="SUPFAM" id="SSF46785">
    <property type="entry name" value="Winged helix' DNA-binding domain"/>
    <property type="match status" value="1"/>
</dbReference>
<keyword evidence="3" id="KW-0804">Transcription</keyword>
<evidence type="ECO:0000259" key="4">
    <source>
        <dbReference type="PROSITE" id="PS50995"/>
    </source>
</evidence>
<organism evidence="5 6">
    <name type="scientific">Kitasatospora xanthocidica</name>
    <dbReference type="NCBI Taxonomy" id="83382"/>
    <lineage>
        <taxon>Bacteria</taxon>
        <taxon>Bacillati</taxon>
        <taxon>Actinomycetota</taxon>
        <taxon>Actinomycetes</taxon>
        <taxon>Kitasatosporales</taxon>
        <taxon>Streptomycetaceae</taxon>
        <taxon>Kitasatospora</taxon>
    </lineage>
</organism>
<dbReference type="AlphaFoldDB" id="A0A372ZY33"/>
<dbReference type="InterPro" id="IPR023187">
    <property type="entry name" value="Tscrpt_reg_MarR-type_CS"/>
</dbReference>
<dbReference type="Gene3D" id="1.10.10.10">
    <property type="entry name" value="Winged helix-like DNA-binding domain superfamily/Winged helix DNA-binding domain"/>
    <property type="match status" value="1"/>
</dbReference>
<dbReference type="PANTHER" id="PTHR33164">
    <property type="entry name" value="TRANSCRIPTIONAL REGULATOR, MARR FAMILY"/>
    <property type="match status" value="1"/>
</dbReference>
<dbReference type="Pfam" id="PF12802">
    <property type="entry name" value="MarR_2"/>
    <property type="match status" value="1"/>
</dbReference>
<dbReference type="PANTHER" id="PTHR33164:SF104">
    <property type="entry name" value="TRANSCRIPTIONAL REGULATORY PROTEIN"/>
    <property type="match status" value="1"/>
</dbReference>
<evidence type="ECO:0000313" key="5">
    <source>
        <dbReference type="EMBL" id="RGD60414.1"/>
    </source>
</evidence>
<name>A0A372ZY33_9ACTN</name>
<dbReference type="InterPro" id="IPR000835">
    <property type="entry name" value="HTH_MarR-typ"/>
</dbReference>
<keyword evidence="1" id="KW-0805">Transcription regulation</keyword>
<dbReference type="Proteomes" id="UP000263377">
    <property type="component" value="Unassembled WGS sequence"/>
</dbReference>
<dbReference type="PROSITE" id="PS01117">
    <property type="entry name" value="HTH_MARR_1"/>
    <property type="match status" value="1"/>
</dbReference>
<keyword evidence="2" id="KW-0238">DNA-binding</keyword>
<comment type="caution">
    <text evidence="5">The sequence shown here is derived from an EMBL/GenBank/DDBJ whole genome shotgun (WGS) entry which is preliminary data.</text>
</comment>
<proteinExistence type="predicted"/>
<protein>
    <submittedName>
        <fullName evidence="5">MarR family transcriptional regulator</fullName>
    </submittedName>
</protein>
<dbReference type="InterPro" id="IPR036390">
    <property type="entry name" value="WH_DNA-bd_sf"/>
</dbReference>
<evidence type="ECO:0000256" key="2">
    <source>
        <dbReference type="ARBA" id="ARBA00023125"/>
    </source>
</evidence>
<accession>A0A372ZY33</accession>
<gene>
    <name evidence="5" type="ORF">DR950_23840</name>
</gene>
<dbReference type="PRINTS" id="PR00598">
    <property type="entry name" value="HTHMARR"/>
</dbReference>
<dbReference type="PROSITE" id="PS50995">
    <property type="entry name" value="HTH_MARR_2"/>
    <property type="match status" value="1"/>
</dbReference>
<dbReference type="GO" id="GO:0006950">
    <property type="term" value="P:response to stress"/>
    <property type="evidence" value="ECO:0007669"/>
    <property type="project" value="TreeGrafter"/>
</dbReference>
<dbReference type="SMART" id="SM00347">
    <property type="entry name" value="HTH_MARR"/>
    <property type="match status" value="1"/>
</dbReference>
<dbReference type="RefSeq" id="WP_049659810.1">
    <property type="nucleotide sequence ID" value="NZ_QVIG01000001.1"/>
</dbReference>